<dbReference type="GO" id="GO:0051301">
    <property type="term" value="P:cell division"/>
    <property type="evidence" value="ECO:0007669"/>
    <property type="project" value="UniProtKB-KW"/>
</dbReference>
<evidence type="ECO:0000256" key="5">
    <source>
        <dbReference type="ARBA" id="ARBA00022829"/>
    </source>
</evidence>
<evidence type="ECO:0000256" key="1">
    <source>
        <dbReference type="ARBA" id="ARBA00004123"/>
    </source>
</evidence>
<comment type="caution">
    <text evidence="8">The sequence shown here is derived from an EMBL/GenBank/DDBJ whole genome shotgun (WGS) entry which is preliminary data.</text>
</comment>
<dbReference type="GO" id="GO:0007059">
    <property type="term" value="P:chromosome segregation"/>
    <property type="evidence" value="ECO:0007669"/>
    <property type="project" value="UniProtKB-KW"/>
</dbReference>
<keyword evidence="5" id="KW-0159">Chromosome partition</keyword>
<evidence type="ECO:0000313" key="9">
    <source>
        <dbReference type="Proteomes" id="UP001210925"/>
    </source>
</evidence>
<dbReference type="EMBL" id="JADGKB010000031">
    <property type="protein sequence ID" value="KAJ3258076.1"/>
    <property type="molecule type" value="Genomic_DNA"/>
</dbReference>
<gene>
    <name evidence="8" type="ORF">HK103_004069</name>
</gene>
<comment type="similarity">
    <text evidence="2">Belongs to the SCC4/mau-2 family.</text>
</comment>
<dbReference type="GO" id="GO:0007064">
    <property type="term" value="P:mitotic sister chromatid cohesion"/>
    <property type="evidence" value="ECO:0007669"/>
    <property type="project" value="InterPro"/>
</dbReference>
<keyword evidence="7" id="KW-0131">Cell cycle</keyword>
<evidence type="ECO:0000256" key="3">
    <source>
        <dbReference type="ARBA" id="ARBA00022618"/>
    </source>
</evidence>
<evidence type="ECO:0000256" key="6">
    <source>
        <dbReference type="ARBA" id="ARBA00023242"/>
    </source>
</evidence>
<dbReference type="Pfam" id="PF10345">
    <property type="entry name" value="Cohesin_load"/>
    <property type="match status" value="1"/>
</dbReference>
<comment type="subcellular location">
    <subcellularLocation>
        <location evidence="1">Nucleus</location>
    </subcellularLocation>
</comment>
<sequence length="367" mass="42451">MQVDQLIFYSNEILKTNTTDSDVEISLKIKQSIQYLEYALRLNPQPFQRLAVTFQLATMYTRYTQNKEIADKLITKGILDSKIISEEYHLKFLQLQSELYPKSKKVESASSHPSNIEILFLQILGLIINGEYKQAHQQLPILHSTIEQQSECKWYIIGYILSSLSQCKTDIQKSFMYLNEGRKFVLIEARKQKAFLDPIAMLEYKRFLKNSIHFMNLLQVDLHIATSDYISAFNILEGMEIDDLALIQVNRLFRILNIDELGESSRIETKLMKTLKEALASTNTNETKKLVFDVIKVSQDHQLTAIALFILGNLYQFTTPNLSKSSLEKCRALCDLVGFQELRNKCDSINSNKEYSRSFILQKLESL</sequence>
<evidence type="ECO:0000313" key="8">
    <source>
        <dbReference type="EMBL" id="KAJ3258076.1"/>
    </source>
</evidence>
<organism evidence="8 9">
    <name type="scientific">Boothiomyces macroporosus</name>
    <dbReference type="NCBI Taxonomy" id="261099"/>
    <lineage>
        <taxon>Eukaryota</taxon>
        <taxon>Fungi</taxon>
        <taxon>Fungi incertae sedis</taxon>
        <taxon>Chytridiomycota</taxon>
        <taxon>Chytridiomycota incertae sedis</taxon>
        <taxon>Chytridiomycetes</taxon>
        <taxon>Rhizophydiales</taxon>
        <taxon>Terramycetaceae</taxon>
        <taxon>Boothiomyces</taxon>
    </lineage>
</organism>
<dbReference type="Proteomes" id="UP001210925">
    <property type="component" value="Unassembled WGS sequence"/>
</dbReference>
<keyword evidence="6" id="KW-0539">Nucleus</keyword>
<keyword evidence="4" id="KW-0498">Mitosis</keyword>
<keyword evidence="9" id="KW-1185">Reference proteome</keyword>
<evidence type="ECO:0000256" key="2">
    <source>
        <dbReference type="ARBA" id="ARBA00008585"/>
    </source>
</evidence>
<dbReference type="AlphaFoldDB" id="A0AAD5Y640"/>
<proteinExistence type="inferred from homology"/>
<evidence type="ECO:0000256" key="7">
    <source>
        <dbReference type="ARBA" id="ARBA00023306"/>
    </source>
</evidence>
<reference evidence="8" key="1">
    <citation type="submission" date="2020-05" db="EMBL/GenBank/DDBJ databases">
        <title>Phylogenomic resolution of chytrid fungi.</title>
        <authorList>
            <person name="Stajich J.E."/>
            <person name="Amses K."/>
            <person name="Simmons R."/>
            <person name="Seto K."/>
            <person name="Myers J."/>
            <person name="Bonds A."/>
            <person name="Quandt C.A."/>
            <person name="Barry K."/>
            <person name="Liu P."/>
            <person name="Grigoriev I."/>
            <person name="Longcore J.E."/>
            <person name="James T.Y."/>
        </authorList>
    </citation>
    <scope>NUCLEOTIDE SEQUENCE</scope>
    <source>
        <strain evidence="8">PLAUS21</strain>
    </source>
</reference>
<protein>
    <submittedName>
        <fullName evidence="8">Uncharacterized protein</fullName>
    </submittedName>
</protein>
<dbReference type="InterPro" id="IPR019440">
    <property type="entry name" value="MAU2"/>
</dbReference>
<dbReference type="GO" id="GO:0005634">
    <property type="term" value="C:nucleus"/>
    <property type="evidence" value="ECO:0007669"/>
    <property type="project" value="UniProtKB-SubCell"/>
</dbReference>
<accession>A0AAD5Y640</accession>
<evidence type="ECO:0000256" key="4">
    <source>
        <dbReference type="ARBA" id="ARBA00022776"/>
    </source>
</evidence>
<keyword evidence="3" id="KW-0132">Cell division</keyword>
<name>A0AAD5Y640_9FUNG</name>